<evidence type="ECO:0000256" key="8">
    <source>
        <dbReference type="SAM" id="MobiDB-lite"/>
    </source>
</evidence>
<evidence type="ECO:0000256" key="9">
    <source>
        <dbReference type="SAM" id="Phobius"/>
    </source>
</evidence>
<accession>A0A6J4RII3</accession>
<feature type="transmembrane region" description="Helical" evidence="9">
    <location>
        <begin position="189"/>
        <end position="207"/>
    </location>
</feature>
<feature type="transmembrane region" description="Helical" evidence="9">
    <location>
        <begin position="134"/>
        <end position="155"/>
    </location>
</feature>
<comment type="catalytic activity">
    <reaction evidence="7">
        <text>[GlcNAc-(1-&gt;4)-Mur2Ac(oyl-L-Ala-gamma-D-Glu-L-Lys-D-Ala-D-Ala)](n)-di-trans,octa-cis-undecaprenyl diphosphate + beta-D-GlcNAc-(1-&gt;4)-Mur2Ac(oyl-L-Ala-gamma-D-Glu-L-Lys-D-Ala-D-Ala)-di-trans,octa-cis-undecaprenyl diphosphate = [GlcNAc-(1-&gt;4)-Mur2Ac(oyl-L-Ala-gamma-D-Glu-L-Lys-D-Ala-D-Ala)](n+1)-di-trans,octa-cis-undecaprenyl diphosphate + di-trans,octa-cis-undecaprenyl diphosphate + H(+)</text>
        <dbReference type="Rhea" id="RHEA:23708"/>
        <dbReference type="Rhea" id="RHEA-COMP:9602"/>
        <dbReference type="Rhea" id="RHEA-COMP:9603"/>
        <dbReference type="ChEBI" id="CHEBI:15378"/>
        <dbReference type="ChEBI" id="CHEBI:58405"/>
        <dbReference type="ChEBI" id="CHEBI:60033"/>
        <dbReference type="ChEBI" id="CHEBI:78435"/>
        <dbReference type="EC" id="2.4.99.28"/>
    </reaction>
</comment>
<name>A0A6J4RII3_9ACTN</name>
<keyword evidence="2 9" id="KW-0812">Transmembrane</keyword>
<dbReference type="AlphaFoldDB" id="A0A6J4RII3"/>
<evidence type="ECO:0000256" key="6">
    <source>
        <dbReference type="ARBA" id="ARBA00044770"/>
    </source>
</evidence>
<keyword evidence="3" id="KW-0133">Cell shape</keyword>
<dbReference type="GO" id="GO:0032153">
    <property type="term" value="C:cell division site"/>
    <property type="evidence" value="ECO:0007669"/>
    <property type="project" value="TreeGrafter"/>
</dbReference>
<dbReference type="EMBL" id="CADCVJ010000079">
    <property type="protein sequence ID" value="CAA9469833.1"/>
    <property type="molecule type" value="Genomic_DNA"/>
</dbReference>
<dbReference type="NCBIfam" id="TIGR02210">
    <property type="entry name" value="rodA_shape"/>
    <property type="match status" value="1"/>
</dbReference>
<dbReference type="InterPro" id="IPR018365">
    <property type="entry name" value="Cell_cycle_FtsW-rel_CS"/>
</dbReference>
<feature type="transmembrane region" description="Helical" evidence="9">
    <location>
        <begin position="40"/>
        <end position="59"/>
    </location>
</feature>
<feature type="transmembrane region" description="Helical" evidence="9">
    <location>
        <begin position="167"/>
        <end position="183"/>
    </location>
</feature>
<keyword evidence="5 9" id="KW-0472">Membrane</keyword>
<feature type="transmembrane region" description="Helical" evidence="9">
    <location>
        <begin position="371"/>
        <end position="389"/>
    </location>
</feature>
<feature type="transmembrane region" description="Helical" evidence="9">
    <location>
        <begin position="214"/>
        <end position="236"/>
    </location>
</feature>
<dbReference type="GO" id="GO:0051301">
    <property type="term" value="P:cell division"/>
    <property type="evidence" value="ECO:0007669"/>
    <property type="project" value="InterPro"/>
</dbReference>
<dbReference type="GO" id="GO:0008360">
    <property type="term" value="P:regulation of cell shape"/>
    <property type="evidence" value="ECO:0007669"/>
    <property type="project" value="UniProtKB-KW"/>
</dbReference>
<dbReference type="PROSITE" id="PS00428">
    <property type="entry name" value="FTSW_RODA_SPOVE"/>
    <property type="match status" value="1"/>
</dbReference>
<feature type="transmembrane region" description="Helical" evidence="9">
    <location>
        <begin position="102"/>
        <end position="122"/>
    </location>
</feature>
<comment type="subcellular location">
    <subcellularLocation>
        <location evidence="1">Membrane</location>
        <topology evidence="1">Multi-pass membrane protein</topology>
    </subcellularLocation>
</comment>
<feature type="transmembrane region" description="Helical" evidence="9">
    <location>
        <begin position="296"/>
        <end position="322"/>
    </location>
</feature>
<evidence type="ECO:0000256" key="3">
    <source>
        <dbReference type="ARBA" id="ARBA00022960"/>
    </source>
</evidence>
<dbReference type="PANTHER" id="PTHR30474:SF14">
    <property type="entry name" value="CELL CYCLE PROTEIN"/>
    <property type="match status" value="1"/>
</dbReference>
<dbReference type="PANTHER" id="PTHR30474">
    <property type="entry name" value="CELL CYCLE PROTEIN"/>
    <property type="match status" value="1"/>
</dbReference>
<evidence type="ECO:0000313" key="10">
    <source>
        <dbReference type="EMBL" id="CAA9469833.1"/>
    </source>
</evidence>
<dbReference type="GO" id="GO:0015648">
    <property type="term" value="F:lipid-linked peptidoglycan transporter activity"/>
    <property type="evidence" value="ECO:0007669"/>
    <property type="project" value="TreeGrafter"/>
</dbReference>
<feature type="region of interest" description="Disordered" evidence="8">
    <location>
        <begin position="1"/>
        <end position="24"/>
    </location>
</feature>
<dbReference type="Pfam" id="PF01098">
    <property type="entry name" value="FTSW_RODA_SPOVE"/>
    <property type="match status" value="1"/>
</dbReference>
<dbReference type="GO" id="GO:0008955">
    <property type="term" value="F:peptidoglycan glycosyltransferase activity"/>
    <property type="evidence" value="ECO:0007669"/>
    <property type="project" value="UniProtKB-EC"/>
</dbReference>
<feature type="transmembrane region" description="Helical" evidence="9">
    <location>
        <begin position="334"/>
        <end position="359"/>
    </location>
</feature>
<dbReference type="EC" id="2.4.99.28" evidence="6"/>
<dbReference type="GO" id="GO:0005886">
    <property type="term" value="C:plasma membrane"/>
    <property type="evidence" value="ECO:0007669"/>
    <property type="project" value="TreeGrafter"/>
</dbReference>
<keyword evidence="4 9" id="KW-1133">Transmembrane helix</keyword>
<evidence type="ECO:0000256" key="1">
    <source>
        <dbReference type="ARBA" id="ARBA00004141"/>
    </source>
</evidence>
<evidence type="ECO:0000256" key="2">
    <source>
        <dbReference type="ARBA" id="ARBA00022692"/>
    </source>
</evidence>
<evidence type="ECO:0000256" key="4">
    <source>
        <dbReference type="ARBA" id="ARBA00022989"/>
    </source>
</evidence>
<feature type="transmembrane region" description="Helical" evidence="9">
    <location>
        <begin position="71"/>
        <end position="90"/>
    </location>
</feature>
<protein>
    <recommendedName>
        <fullName evidence="6">peptidoglycan glycosyltransferase</fullName>
        <ecNumber evidence="6">2.4.99.28</ecNumber>
    </recommendedName>
</protein>
<dbReference type="InterPro" id="IPR011923">
    <property type="entry name" value="RodA/MrdB"/>
</dbReference>
<reference evidence="10" key="1">
    <citation type="submission" date="2020-02" db="EMBL/GenBank/DDBJ databases">
        <authorList>
            <person name="Meier V. D."/>
        </authorList>
    </citation>
    <scope>NUCLEOTIDE SEQUENCE</scope>
    <source>
        <strain evidence="10">AVDCRST_MAG38</strain>
    </source>
</reference>
<proteinExistence type="predicted"/>
<dbReference type="InterPro" id="IPR001182">
    <property type="entry name" value="FtsW/RodA"/>
</dbReference>
<sequence length="408" mass="43432">MTSPPAYSPAVAPTPAIQPVTEPPPPELLPREWRLRLDPLLLLASLGLVACSMLALRASTSDDVPGDPRYYVVRQGAFAIVGVILMYAVSRLDYSLLRRATRGLYAAMLGFILIVLPLGSVINGSRSWIELPWFSLQPSEVGKVLLVVTLAGFMVDRMRRFDRQTTARVMLLGLVPVMLVMAQPDLGTALVYIVGTLAVLFVAGAPIRHFAALAALAAVGIAMALVALPAVGVTVLKPYQVDRLTSFMEPSGDPGDAGYQQAQSKIAIGAGEKTGRGVDDATQTSLDFLPEHHTDFIFAVIGETYGFAGCAIVLSLYALLIWRGLHILTMAKNLYGALIAGGITVMILFQVFVNVGMTIGIMPITGIPAPLLSYGGSSLLATFLAVGLLQSIHAQARETVARKGRAPL</sequence>
<evidence type="ECO:0000256" key="5">
    <source>
        <dbReference type="ARBA" id="ARBA00023136"/>
    </source>
</evidence>
<gene>
    <name evidence="10" type="ORF">AVDCRST_MAG38-1206</name>
</gene>
<organism evidence="10">
    <name type="scientific">uncultured Solirubrobacteraceae bacterium</name>
    <dbReference type="NCBI Taxonomy" id="1162706"/>
    <lineage>
        <taxon>Bacteria</taxon>
        <taxon>Bacillati</taxon>
        <taxon>Actinomycetota</taxon>
        <taxon>Thermoleophilia</taxon>
        <taxon>Solirubrobacterales</taxon>
        <taxon>Solirubrobacteraceae</taxon>
        <taxon>environmental samples</taxon>
    </lineage>
</organism>
<evidence type="ECO:0000256" key="7">
    <source>
        <dbReference type="ARBA" id="ARBA00049902"/>
    </source>
</evidence>